<feature type="domain" description="HTH cro/C1-type" evidence="1">
    <location>
        <begin position="35"/>
        <end position="98"/>
    </location>
</feature>
<accession>A0ABQ4GBP7</accession>
<dbReference type="SMART" id="SM00530">
    <property type="entry name" value="HTH_XRE"/>
    <property type="match status" value="1"/>
</dbReference>
<dbReference type="Proteomes" id="UP000603904">
    <property type="component" value="Unassembled WGS sequence"/>
</dbReference>
<dbReference type="InterPro" id="IPR001387">
    <property type="entry name" value="Cro/C1-type_HTH"/>
</dbReference>
<name>A0ABQ4GBP7_9ACTN</name>
<dbReference type="Gene3D" id="1.10.260.40">
    <property type="entry name" value="lambda repressor-like DNA-binding domains"/>
    <property type="match status" value="1"/>
</dbReference>
<dbReference type="Pfam" id="PF13560">
    <property type="entry name" value="HTH_31"/>
    <property type="match status" value="1"/>
</dbReference>
<reference evidence="2 3" key="1">
    <citation type="submission" date="2021-01" db="EMBL/GenBank/DDBJ databases">
        <title>Whole genome shotgun sequence of Microbispora corallina NBRC 16416.</title>
        <authorList>
            <person name="Komaki H."/>
            <person name="Tamura T."/>
        </authorList>
    </citation>
    <scope>NUCLEOTIDE SEQUENCE [LARGE SCALE GENOMIC DNA]</scope>
    <source>
        <strain evidence="2 3">NBRC 16416</strain>
    </source>
</reference>
<dbReference type="PROSITE" id="PS50943">
    <property type="entry name" value="HTH_CROC1"/>
    <property type="match status" value="1"/>
</dbReference>
<evidence type="ECO:0000259" key="1">
    <source>
        <dbReference type="PROSITE" id="PS50943"/>
    </source>
</evidence>
<organism evidence="2 3">
    <name type="scientific">Microbispora corallina</name>
    <dbReference type="NCBI Taxonomy" id="83302"/>
    <lineage>
        <taxon>Bacteria</taxon>
        <taxon>Bacillati</taxon>
        <taxon>Actinomycetota</taxon>
        <taxon>Actinomycetes</taxon>
        <taxon>Streptosporangiales</taxon>
        <taxon>Streptosporangiaceae</taxon>
        <taxon>Microbispora</taxon>
    </lineage>
</organism>
<evidence type="ECO:0000313" key="3">
    <source>
        <dbReference type="Proteomes" id="UP000603904"/>
    </source>
</evidence>
<dbReference type="CDD" id="cd00093">
    <property type="entry name" value="HTH_XRE"/>
    <property type="match status" value="1"/>
</dbReference>
<proteinExistence type="predicted"/>
<evidence type="ECO:0000313" key="2">
    <source>
        <dbReference type="EMBL" id="GIH44460.1"/>
    </source>
</evidence>
<dbReference type="EMBL" id="BOOC01000059">
    <property type="protein sequence ID" value="GIH44460.1"/>
    <property type="molecule type" value="Genomic_DNA"/>
</dbReference>
<gene>
    <name evidence="2" type="ORF">Mco01_74600</name>
</gene>
<dbReference type="SUPFAM" id="SSF47413">
    <property type="entry name" value="lambda repressor-like DNA-binding domains"/>
    <property type="match status" value="1"/>
</dbReference>
<keyword evidence="3" id="KW-1185">Reference proteome</keyword>
<comment type="caution">
    <text evidence="2">The sequence shown here is derived from an EMBL/GenBank/DDBJ whole genome shotgun (WGS) entry which is preliminary data.</text>
</comment>
<dbReference type="InterPro" id="IPR010982">
    <property type="entry name" value="Lambda_DNA-bd_dom_sf"/>
</dbReference>
<sequence>MVSEELSRRLDFAKLRGHLWGMAHSHAPPSEGEALEAARAKLGISQNEAARRAGMSGTRWRQIVNGVQSTAGITVPVKASAETLARMAKAVNLPASDLSAVGRTDAAALLEGSPTEEARRLRAEIERRVANMPPEDRERMERLIRQEEEAAERTKVERLETMLQLIRITTQESE</sequence>
<protein>
    <recommendedName>
        <fullName evidence="1">HTH cro/C1-type domain-containing protein</fullName>
    </recommendedName>
</protein>